<feature type="transmembrane region" description="Helical" evidence="1">
    <location>
        <begin position="12"/>
        <end position="29"/>
    </location>
</feature>
<dbReference type="PATRIC" id="fig|1682.24.peg.200"/>
<feature type="transmembrane region" description="Helical" evidence="1">
    <location>
        <begin position="81"/>
        <end position="101"/>
    </location>
</feature>
<feature type="transmembrane region" description="Helical" evidence="1">
    <location>
        <begin position="35"/>
        <end position="52"/>
    </location>
</feature>
<organism evidence="2 4">
    <name type="scientific">Bifidobacterium longum subsp. infantis</name>
    <dbReference type="NCBI Taxonomy" id="1682"/>
    <lineage>
        <taxon>Bacteria</taxon>
        <taxon>Bacillati</taxon>
        <taxon>Actinomycetota</taxon>
        <taxon>Actinomycetes</taxon>
        <taxon>Bifidobacteriales</taxon>
        <taxon>Bifidobacteriaceae</taxon>
        <taxon>Bifidobacterium</taxon>
    </lineage>
</organism>
<keyword evidence="1" id="KW-0472">Membrane</keyword>
<dbReference type="Proteomes" id="UP000551316">
    <property type="component" value="Unassembled WGS sequence"/>
</dbReference>
<evidence type="ECO:0000313" key="3">
    <source>
        <dbReference type="EMBL" id="NQX51013.1"/>
    </source>
</evidence>
<feature type="transmembrane region" description="Helical" evidence="1">
    <location>
        <begin position="211"/>
        <end position="244"/>
    </location>
</feature>
<protein>
    <submittedName>
        <fullName evidence="2">Uncharacterized protein</fullName>
    </submittedName>
</protein>
<dbReference type="EMBL" id="CP010411">
    <property type="protein sequence ID" value="ALE08278.1"/>
    <property type="molecule type" value="Genomic_DNA"/>
</dbReference>
<name>A0A0M5KUS4_BIFLI</name>
<keyword evidence="1" id="KW-0812">Transmembrane</keyword>
<feature type="transmembrane region" description="Helical" evidence="1">
    <location>
        <begin position="379"/>
        <end position="400"/>
    </location>
</feature>
<dbReference type="AlphaFoldDB" id="A0A0M5KUS4"/>
<feature type="transmembrane region" description="Helical" evidence="1">
    <location>
        <begin position="183"/>
        <end position="199"/>
    </location>
</feature>
<keyword evidence="1" id="KW-1133">Transmembrane helix</keyword>
<feature type="transmembrane region" description="Helical" evidence="1">
    <location>
        <begin position="317"/>
        <end position="336"/>
    </location>
</feature>
<feature type="transmembrane region" description="Helical" evidence="1">
    <location>
        <begin position="57"/>
        <end position="75"/>
    </location>
</feature>
<sequence length="447" mass="50515">MIRITKTKTFQYAWLYLMLLIPGSCAMSRYLNTTLVYGVIIAIYALLVLLSAKYRNVYVLSFCLLLALATIVIRLKTGGVGPLTFLSNAAMLVVTYIAMTIDRRMFLTRFIRIVCFFGIISVLFWAAFCINPSLVNAWPATSFWTQNLGTGQWATVLHGKGLWLYSYLEIHATRNCGFYTEPGVYQIVLNAALFVLLFWKEKLYFDNEKQYRTAAVIVLLTLITCQSTTGYLSMMVILLCFFFMRGRERDTRTLKQKIAVLVVAITAVLITDYCLRGEESILYVQVLNKLFGGDIGGGINLEDSTGQYRWMTVMASLKALSMDPFGIGFDAFYAIRDSFGPAAVAASIATYAAVYGVIFWLAMMIMIFYPMIRREPKKILIAVFAFMFINSTVSETYLFYPGLMMFPIYLSSYSTHKQSSVVGHAIATYNPRHSLMVSNPMNAKEVM</sequence>
<evidence type="ECO:0000313" key="2">
    <source>
        <dbReference type="EMBL" id="ALE08278.1"/>
    </source>
</evidence>
<feature type="transmembrane region" description="Helical" evidence="1">
    <location>
        <begin position="348"/>
        <end position="372"/>
    </location>
</feature>
<dbReference type="RefSeq" id="WP_032744865.1">
    <property type="nucleotide sequence ID" value="NZ_CALNDB010000003.1"/>
</dbReference>
<gene>
    <name evidence="3" type="ORF">HNS28_06005</name>
    <name evidence="2" type="ORF">RY67_202</name>
</gene>
<dbReference type="EMBL" id="JABNND010000011">
    <property type="protein sequence ID" value="NQX51013.1"/>
    <property type="molecule type" value="Genomic_DNA"/>
</dbReference>
<feature type="transmembrane region" description="Helical" evidence="1">
    <location>
        <begin position="113"/>
        <end position="134"/>
    </location>
</feature>
<evidence type="ECO:0000313" key="5">
    <source>
        <dbReference type="Proteomes" id="UP000551316"/>
    </source>
</evidence>
<reference evidence="3 5" key="2">
    <citation type="submission" date="2020-05" db="EMBL/GenBank/DDBJ databases">
        <title>Draft Genome Sequence of Bifidobacterium longum subsp. Infantis BI-G201, a Commercialization Strain.</title>
        <authorList>
            <person name="Song J."/>
            <person name="Xu Y."/>
            <person name="Han D."/>
            <person name="Teng Q."/>
            <person name="Jiang D."/>
            <person name="Liu Q."/>
        </authorList>
    </citation>
    <scope>NUCLEOTIDE SEQUENCE [LARGE SCALE GENOMIC DNA]</scope>
    <source>
        <strain evidence="3 5">BI-G201</strain>
    </source>
</reference>
<proteinExistence type="predicted"/>
<evidence type="ECO:0000256" key="1">
    <source>
        <dbReference type="SAM" id="Phobius"/>
    </source>
</evidence>
<accession>A0A0M5KUS4</accession>
<dbReference type="Proteomes" id="UP000067206">
    <property type="component" value="Chromosome"/>
</dbReference>
<evidence type="ECO:0000313" key="4">
    <source>
        <dbReference type="Proteomes" id="UP000067206"/>
    </source>
</evidence>
<feature type="transmembrane region" description="Helical" evidence="1">
    <location>
        <begin position="256"/>
        <end position="275"/>
    </location>
</feature>
<reference evidence="2 4" key="1">
    <citation type="submission" date="2014-12" db="EMBL/GenBank/DDBJ databases">
        <title>Complete genome sequence of Bifidobacterium longum subsp. infantis BT1.</title>
        <authorList>
            <person name="Kim J.F."/>
            <person name="Kwak M.-J."/>
        </authorList>
    </citation>
    <scope>NUCLEOTIDE SEQUENCE [LARGE SCALE GENOMIC DNA]</scope>
    <source>
        <strain evidence="2 4">BT1</strain>
    </source>
</reference>